<dbReference type="AlphaFoldDB" id="A0A0N4XSC7"/>
<sequence length="53" mass="5935">MCDMLVEQFLPEMFQELDTLLKDPKQACADVGFCARVGAPRKLVGFVGFLSRL</sequence>
<dbReference type="WBParaSite" id="NBR_0000542901-mRNA-1">
    <property type="protein sequence ID" value="NBR_0000542901-mRNA-1"/>
    <property type="gene ID" value="NBR_0000542901"/>
</dbReference>
<name>A0A0N4XSC7_NIPBR</name>
<evidence type="ECO:0000313" key="3">
    <source>
        <dbReference type="EMBL" id="VDL69020.1"/>
    </source>
</evidence>
<gene>
    <name evidence="3" type="ORF">NBR_LOCUS5431</name>
</gene>
<accession>A0A0N4XSC7</accession>
<dbReference type="InterPro" id="IPR008139">
    <property type="entry name" value="SaposinB_dom"/>
</dbReference>
<dbReference type="SUPFAM" id="SSF47862">
    <property type="entry name" value="Saposin"/>
    <property type="match status" value="1"/>
</dbReference>
<dbReference type="Gene3D" id="1.10.225.10">
    <property type="entry name" value="Saposin-like"/>
    <property type="match status" value="1"/>
</dbReference>
<reference evidence="3 4" key="2">
    <citation type="submission" date="2018-11" db="EMBL/GenBank/DDBJ databases">
        <authorList>
            <consortium name="Pathogen Informatics"/>
        </authorList>
    </citation>
    <scope>NUCLEOTIDE SEQUENCE [LARGE SCALE GENOMIC DNA]</scope>
</reference>
<dbReference type="Proteomes" id="UP000271162">
    <property type="component" value="Unassembled WGS sequence"/>
</dbReference>
<keyword evidence="1" id="KW-1015">Disulfide bond</keyword>
<keyword evidence="4" id="KW-1185">Reference proteome</keyword>
<evidence type="ECO:0000256" key="1">
    <source>
        <dbReference type="ARBA" id="ARBA00023157"/>
    </source>
</evidence>
<proteinExistence type="predicted"/>
<dbReference type="PROSITE" id="PS50015">
    <property type="entry name" value="SAP_B"/>
    <property type="match status" value="1"/>
</dbReference>
<evidence type="ECO:0000313" key="4">
    <source>
        <dbReference type="Proteomes" id="UP000271162"/>
    </source>
</evidence>
<dbReference type="InterPro" id="IPR011001">
    <property type="entry name" value="Saposin-like"/>
</dbReference>
<dbReference type="EMBL" id="UYSL01013086">
    <property type="protein sequence ID" value="VDL69020.1"/>
    <property type="molecule type" value="Genomic_DNA"/>
</dbReference>
<dbReference type="Pfam" id="PF03489">
    <property type="entry name" value="SapB_2"/>
    <property type="match status" value="1"/>
</dbReference>
<organism evidence="5">
    <name type="scientific">Nippostrongylus brasiliensis</name>
    <name type="common">Rat hookworm</name>
    <dbReference type="NCBI Taxonomy" id="27835"/>
    <lineage>
        <taxon>Eukaryota</taxon>
        <taxon>Metazoa</taxon>
        <taxon>Ecdysozoa</taxon>
        <taxon>Nematoda</taxon>
        <taxon>Chromadorea</taxon>
        <taxon>Rhabditida</taxon>
        <taxon>Rhabditina</taxon>
        <taxon>Rhabditomorpha</taxon>
        <taxon>Strongyloidea</taxon>
        <taxon>Heligmosomidae</taxon>
        <taxon>Nippostrongylus</taxon>
    </lineage>
</organism>
<dbReference type="InterPro" id="IPR008138">
    <property type="entry name" value="SapB_2"/>
</dbReference>
<protein>
    <submittedName>
        <fullName evidence="5">Saposin B-type domain-containing protein</fullName>
    </submittedName>
</protein>
<evidence type="ECO:0000313" key="5">
    <source>
        <dbReference type="WBParaSite" id="NBR_0000542901-mRNA-1"/>
    </source>
</evidence>
<evidence type="ECO:0000259" key="2">
    <source>
        <dbReference type="PROSITE" id="PS50015"/>
    </source>
</evidence>
<feature type="domain" description="Saposin B-type" evidence="2">
    <location>
        <begin position="1"/>
        <end position="38"/>
    </location>
</feature>
<reference evidence="5" key="1">
    <citation type="submission" date="2017-02" db="UniProtKB">
        <authorList>
            <consortium name="WormBaseParasite"/>
        </authorList>
    </citation>
    <scope>IDENTIFICATION</scope>
</reference>
<dbReference type="STRING" id="27835.A0A0N4XSC7"/>